<evidence type="ECO:0000256" key="1">
    <source>
        <dbReference type="ARBA" id="ARBA00004651"/>
    </source>
</evidence>
<feature type="transmembrane region" description="Helical" evidence="7">
    <location>
        <begin position="179"/>
        <end position="197"/>
    </location>
</feature>
<feature type="transmembrane region" description="Helical" evidence="7">
    <location>
        <begin position="74"/>
        <end position="97"/>
    </location>
</feature>
<keyword evidence="3" id="KW-1003">Cell membrane</keyword>
<dbReference type="Proteomes" id="UP000886887">
    <property type="component" value="Unassembled WGS sequence"/>
</dbReference>
<comment type="subcellular location">
    <subcellularLocation>
        <location evidence="1">Cell membrane</location>
        <topology evidence="1">Multi-pass membrane protein</topology>
    </subcellularLocation>
</comment>
<evidence type="ECO:0000256" key="6">
    <source>
        <dbReference type="ARBA" id="ARBA00023136"/>
    </source>
</evidence>
<dbReference type="GO" id="GO:0015109">
    <property type="term" value="F:chromate transmembrane transporter activity"/>
    <property type="evidence" value="ECO:0007669"/>
    <property type="project" value="InterPro"/>
</dbReference>
<evidence type="ECO:0000256" key="2">
    <source>
        <dbReference type="ARBA" id="ARBA00005262"/>
    </source>
</evidence>
<sequence length="200" mass="20417">MLFDLFVSFFQIGLFSVGGGYAAIPLIQSQIVDRLGLLTLAEFTDLITVAEMTPGPIALNAATFVGTRCAGLGGALLCTAGCMLPSVCISLALAYVYYRWRTVSAVQTLLSALRPAVVALIAGAGLSILCLAVLHADLGALVAGIFAGALPDLPDGFRAIEAVLFAGALIVLRMKKAGAIAVLFGTGAVGTVAYLLLGLA</sequence>
<dbReference type="Pfam" id="PF02417">
    <property type="entry name" value="Chromate_transp"/>
    <property type="match status" value="1"/>
</dbReference>
<evidence type="ECO:0000256" key="7">
    <source>
        <dbReference type="SAM" id="Phobius"/>
    </source>
</evidence>
<dbReference type="InterPro" id="IPR003370">
    <property type="entry name" value="Chromate_transpt"/>
</dbReference>
<dbReference type="PANTHER" id="PTHR43663:SF1">
    <property type="entry name" value="CHROMATE TRANSPORTER"/>
    <property type="match status" value="1"/>
</dbReference>
<organism evidence="8 9">
    <name type="scientific">Candidatus Onthenecus intestinigallinarum</name>
    <dbReference type="NCBI Taxonomy" id="2840875"/>
    <lineage>
        <taxon>Bacteria</taxon>
        <taxon>Bacillati</taxon>
        <taxon>Bacillota</taxon>
        <taxon>Clostridia</taxon>
        <taxon>Eubacteriales</taxon>
        <taxon>Candidatus Onthenecus</taxon>
    </lineage>
</organism>
<dbReference type="GO" id="GO:0005886">
    <property type="term" value="C:plasma membrane"/>
    <property type="evidence" value="ECO:0007669"/>
    <property type="project" value="UniProtKB-SubCell"/>
</dbReference>
<dbReference type="PANTHER" id="PTHR43663">
    <property type="entry name" value="CHROMATE TRANSPORT PROTEIN-RELATED"/>
    <property type="match status" value="1"/>
</dbReference>
<protein>
    <submittedName>
        <fullName evidence="8">Chromate transporter</fullName>
    </submittedName>
</protein>
<dbReference type="InterPro" id="IPR052518">
    <property type="entry name" value="CHR_Transporter"/>
</dbReference>
<keyword evidence="6 7" id="KW-0472">Membrane</keyword>
<evidence type="ECO:0000256" key="3">
    <source>
        <dbReference type="ARBA" id="ARBA00022475"/>
    </source>
</evidence>
<feature type="transmembrane region" description="Helical" evidence="7">
    <location>
        <begin position="117"/>
        <end position="150"/>
    </location>
</feature>
<name>A0A9D0Z929_9FIRM</name>
<comment type="similarity">
    <text evidence="2">Belongs to the chromate ion transporter (CHR) (TC 2.A.51) family.</text>
</comment>
<keyword evidence="5 7" id="KW-1133">Transmembrane helix</keyword>
<dbReference type="EMBL" id="DVFJ01000005">
    <property type="protein sequence ID" value="HIQ70831.1"/>
    <property type="molecule type" value="Genomic_DNA"/>
</dbReference>
<proteinExistence type="inferred from homology"/>
<evidence type="ECO:0000313" key="9">
    <source>
        <dbReference type="Proteomes" id="UP000886887"/>
    </source>
</evidence>
<evidence type="ECO:0000313" key="8">
    <source>
        <dbReference type="EMBL" id="HIQ70831.1"/>
    </source>
</evidence>
<accession>A0A9D0Z929</accession>
<evidence type="ECO:0000256" key="4">
    <source>
        <dbReference type="ARBA" id="ARBA00022692"/>
    </source>
</evidence>
<reference evidence="8" key="2">
    <citation type="journal article" date="2021" name="PeerJ">
        <title>Extensive microbial diversity within the chicken gut microbiome revealed by metagenomics and culture.</title>
        <authorList>
            <person name="Gilroy R."/>
            <person name="Ravi A."/>
            <person name="Getino M."/>
            <person name="Pursley I."/>
            <person name="Horton D.L."/>
            <person name="Alikhan N.F."/>
            <person name="Baker D."/>
            <person name="Gharbi K."/>
            <person name="Hall N."/>
            <person name="Watson M."/>
            <person name="Adriaenssens E.M."/>
            <person name="Foster-Nyarko E."/>
            <person name="Jarju S."/>
            <person name="Secka A."/>
            <person name="Antonio M."/>
            <person name="Oren A."/>
            <person name="Chaudhuri R.R."/>
            <person name="La Ragione R."/>
            <person name="Hildebrand F."/>
            <person name="Pallen M.J."/>
        </authorList>
    </citation>
    <scope>NUCLEOTIDE SEQUENCE</scope>
    <source>
        <strain evidence="8">ChiSxjej2B14-6234</strain>
    </source>
</reference>
<keyword evidence="4 7" id="KW-0812">Transmembrane</keyword>
<dbReference type="AlphaFoldDB" id="A0A9D0Z929"/>
<gene>
    <name evidence="8" type="ORF">IAB73_01275</name>
</gene>
<comment type="caution">
    <text evidence="8">The sequence shown here is derived from an EMBL/GenBank/DDBJ whole genome shotgun (WGS) entry which is preliminary data.</text>
</comment>
<evidence type="ECO:0000256" key="5">
    <source>
        <dbReference type="ARBA" id="ARBA00022989"/>
    </source>
</evidence>
<reference evidence="8" key="1">
    <citation type="submission" date="2020-10" db="EMBL/GenBank/DDBJ databases">
        <authorList>
            <person name="Gilroy R."/>
        </authorList>
    </citation>
    <scope>NUCLEOTIDE SEQUENCE</scope>
    <source>
        <strain evidence="8">ChiSxjej2B14-6234</strain>
    </source>
</reference>